<sequence length="535" mass="56195">MEPRQRPVVSIGRRISGMIARLFPLICIFVAATIVSLWPFAAATNVTGQCMANVVQQLESQCNSSSPSYEGILAAYRAQCCSRALQVLAPATLESWITRQAVQFEQQVSTAVNVTYGDPSIIPSIVDSQLKGWAAQDLWIVDGASIPPLAYLKALLPLEQKIQDSPDAAWDGYHRLWSNLSVADGRIVAMPLSSDALLLYYRRDTFAALGRDVPSSWDELVQLAVDWNKSAAPVAAKAAAAAAAATTTTVPPAPRHALCLSTAPNCSTTVWVLSAVLASITQRWGPRTGWALALDESDPMRAVQLLNGTAMEHGLATLRALAAAGPQGLSCGEPLVRFARGECLVTLDLGRGFRLLQQQTAGSASSGADIGNESSLIRGVVGVALPPGSTHVLDRSSGELVPAGKDTCRVSNADRSGAWACVAPMLSYGGTFGVISRRNGAVYQELAFQFLTWLSSLEAQWQGVADAGGDANMAGAALQPVRESMLTSAGALDQFTASVDSGGAGYDLADAQSYLAALQAAFTSPNVALEFGAPG</sequence>
<dbReference type="Proteomes" id="UP000747110">
    <property type="component" value="Unassembled WGS sequence"/>
</dbReference>
<dbReference type="Gene3D" id="3.40.190.10">
    <property type="entry name" value="Periplasmic binding protein-like II"/>
    <property type="match status" value="1"/>
</dbReference>
<evidence type="ECO:0000313" key="3">
    <source>
        <dbReference type="Proteomes" id="UP000747110"/>
    </source>
</evidence>
<feature type="transmembrane region" description="Helical" evidence="1">
    <location>
        <begin position="21"/>
        <end position="41"/>
    </location>
</feature>
<dbReference type="EMBL" id="BNCP01000006">
    <property type="protein sequence ID" value="GIL74955.1"/>
    <property type="molecule type" value="Genomic_DNA"/>
</dbReference>
<keyword evidence="1" id="KW-1133">Transmembrane helix</keyword>
<name>A0A8J4C7W0_9CHLO</name>
<keyword evidence="3" id="KW-1185">Reference proteome</keyword>
<reference evidence="2" key="1">
    <citation type="journal article" date="2021" name="Proc. Natl. Acad. Sci. U.S.A.">
        <title>Three genomes in the algal genus Volvox reveal the fate of a haploid sex-determining region after a transition to homothallism.</title>
        <authorList>
            <person name="Yamamoto K."/>
            <person name="Hamaji T."/>
            <person name="Kawai-Toyooka H."/>
            <person name="Matsuzaki R."/>
            <person name="Takahashi F."/>
            <person name="Nishimura Y."/>
            <person name="Kawachi M."/>
            <person name="Noguchi H."/>
            <person name="Minakuchi Y."/>
            <person name="Umen J.G."/>
            <person name="Toyoda A."/>
            <person name="Nozaki H."/>
        </authorList>
    </citation>
    <scope>NUCLEOTIDE SEQUENCE</scope>
    <source>
        <strain evidence="2">NIES-3786</strain>
    </source>
</reference>
<protein>
    <submittedName>
        <fullName evidence="2">Uncharacterized protein</fullName>
    </submittedName>
</protein>
<evidence type="ECO:0000313" key="2">
    <source>
        <dbReference type="EMBL" id="GIL74955.1"/>
    </source>
</evidence>
<keyword evidence="1" id="KW-0812">Transmembrane</keyword>
<dbReference type="PANTHER" id="PTHR43649">
    <property type="entry name" value="ARABINOSE-BINDING PROTEIN-RELATED"/>
    <property type="match status" value="1"/>
</dbReference>
<dbReference type="PANTHER" id="PTHR43649:SF12">
    <property type="entry name" value="DIACETYLCHITOBIOSE BINDING PROTEIN DASA"/>
    <property type="match status" value="1"/>
</dbReference>
<dbReference type="AlphaFoldDB" id="A0A8J4C7W0"/>
<feature type="non-terminal residue" evidence="2">
    <location>
        <position position="1"/>
    </location>
</feature>
<keyword evidence="1" id="KW-0472">Membrane</keyword>
<dbReference type="OrthoDB" id="568473at2759"/>
<dbReference type="InterPro" id="IPR050490">
    <property type="entry name" value="Bact_solute-bd_prot1"/>
</dbReference>
<dbReference type="SUPFAM" id="SSF53850">
    <property type="entry name" value="Periplasmic binding protein-like II"/>
    <property type="match status" value="1"/>
</dbReference>
<gene>
    <name evidence="2" type="ORF">Vretifemale_4809</name>
</gene>
<evidence type="ECO:0000256" key="1">
    <source>
        <dbReference type="SAM" id="Phobius"/>
    </source>
</evidence>
<comment type="caution">
    <text evidence="2">The sequence shown here is derived from an EMBL/GenBank/DDBJ whole genome shotgun (WGS) entry which is preliminary data.</text>
</comment>
<accession>A0A8J4C7W0</accession>
<proteinExistence type="predicted"/>
<organism evidence="2 3">
    <name type="scientific">Volvox reticuliferus</name>
    <dbReference type="NCBI Taxonomy" id="1737510"/>
    <lineage>
        <taxon>Eukaryota</taxon>
        <taxon>Viridiplantae</taxon>
        <taxon>Chlorophyta</taxon>
        <taxon>core chlorophytes</taxon>
        <taxon>Chlorophyceae</taxon>
        <taxon>CS clade</taxon>
        <taxon>Chlamydomonadales</taxon>
        <taxon>Volvocaceae</taxon>
        <taxon>Volvox</taxon>
    </lineage>
</organism>